<protein>
    <recommendedName>
        <fullName evidence="8">Hemolysin III</fullName>
    </recommendedName>
</protein>
<organism evidence="7">
    <name type="scientific">marine sediment metagenome</name>
    <dbReference type="NCBI Taxonomy" id="412755"/>
    <lineage>
        <taxon>unclassified sequences</taxon>
        <taxon>metagenomes</taxon>
        <taxon>ecological metagenomes</taxon>
    </lineage>
</organism>
<gene>
    <name evidence="7" type="ORF">S01H4_01834</name>
</gene>
<feature type="transmembrane region" description="Helical" evidence="6">
    <location>
        <begin position="218"/>
        <end position="235"/>
    </location>
</feature>
<dbReference type="InterPro" id="IPR004254">
    <property type="entry name" value="AdipoR/HlyIII-related"/>
</dbReference>
<dbReference type="GO" id="GO:0140911">
    <property type="term" value="F:pore-forming activity"/>
    <property type="evidence" value="ECO:0007669"/>
    <property type="project" value="InterPro"/>
</dbReference>
<dbReference type="InterPro" id="IPR005744">
    <property type="entry name" value="Hy-lIII"/>
</dbReference>
<comment type="subcellular location">
    <subcellularLocation>
        <location evidence="1">Cell membrane</location>
        <topology evidence="1">Multi-pass membrane protein</topology>
    </subcellularLocation>
</comment>
<keyword evidence="2" id="KW-1003">Cell membrane</keyword>
<dbReference type="NCBIfam" id="TIGR01065">
    <property type="entry name" value="hlyIII"/>
    <property type="match status" value="1"/>
</dbReference>
<keyword evidence="5 6" id="KW-0472">Membrane</keyword>
<feature type="transmembrane region" description="Helical" evidence="6">
    <location>
        <begin position="41"/>
        <end position="63"/>
    </location>
</feature>
<evidence type="ECO:0000256" key="1">
    <source>
        <dbReference type="ARBA" id="ARBA00004651"/>
    </source>
</evidence>
<dbReference type="PANTHER" id="PTHR20855">
    <property type="entry name" value="ADIPOR/PROGESTIN RECEPTOR-RELATED"/>
    <property type="match status" value="1"/>
</dbReference>
<feature type="transmembrane region" description="Helical" evidence="6">
    <location>
        <begin position="187"/>
        <end position="206"/>
    </location>
</feature>
<evidence type="ECO:0000256" key="2">
    <source>
        <dbReference type="ARBA" id="ARBA00022475"/>
    </source>
</evidence>
<dbReference type="GO" id="GO:0005886">
    <property type="term" value="C:plasma membrane"/>
    <property type="evidence" value="ECO:0007669"/>
    <property type="project" value="UniProtKB-SubCell"/>
</dbReference>
<dbReference type="EMBL" id="BART01000362">
    <property type="protein sequence ID" value="GAG71277.1"/>
    <property type="molecule type" value="Genomic_DNA"/>
</dbReference>
<proteinExistence type="predicted"/>
<accession>X1APG9</accession>
<feature type="transmembrane region" description="Helical" evidence="6">
    <location>
        <begin position="158"/>
        <end position="175"/>
    </location>
</feature>
<evidence type="ECO:0000256" key="3">
    <source>
        <dbReference type="ARBA" id="ARBA00022692"/>
    </source>
</evidence>
<evidence type="ECO:0008006" key="8">
    <source>
        <dbReference type="Google" id="ProtNLM"/>
    </source>
</evidence>
<feature type="transmembrane region" description="Helical" evidence="6">
    <location>
        <begin position="70"/>
        <end position="90"/>
    </location>
</feature>
<evidence type="ECO:0000256" key="5">
    <source>
        <dbReference type="ARBA" id="ARBA00023136"/>
    </source>
</evidence>
<evidence type="ECO:0000313" key="7">
    <source>
        <dbReference type="EMBL" id="GAG71277.1"/>
    </source>
</evidence>
<name>X1APG9_9ZZZZ</name>
<reference evidence="7" key="1">
    <citation type="journal article" date="2014" name="Front. Microbiol.">
        <title>High frequency of phylogenetically diverse reductive dehalogenase-homologous genes in deep subseafloor sedimentary metagenomes.</title>
        <authorList>
            <person name="Kawai M."/>
            <person name="Futagami T."/>
            <person name="Toyoda A."/>
            <person name="Takaki Y."/>
            <person name="Nishi S."/>
            <person name="Hori S."/>
            <person name="Arai W."/>
            <person name="Tsubouchi T."/>
            <person name="Morono Y."/>
            <person name="Uchiyama I."/>
            <person name="Ito T."/>
            <person name="Fujiyama A."/>
            <person name="Inagaki F."/>
            <person name="Takami H."/>
        </authorList>
    </citation>
    <scope>NUCLEOTIDE SEQUENCE</scope>
    <source>
        <strain evidence="7">Expedition CK06-06</strain>
    </source>
</reference>
<keyword evidence="4 6" id="KW-1133">Transmembrane helix</keyword>
<feature type="transmembrane region" description="Helical" evidence="6">
    <location>
        <begin position="133"/>
        <end position="152"/>
    </location>
</feature>
<dbReference type="Pfam" id="PF03006">
    <property type="entry name" value="HlyIII"/>
    <property type="match status" value="1"/>
</dbReference>
<evidence type="ECO:0000256" key="4">
    <source>
        <dbReference type="ARBA" id="ARBA00022989"/>
    </source>
</evidence>
<dbReference type="PANTHER" id="PTHR20855:SF3">
    <property type="entry name" value="LD03007P"/>
    <property type="match status" value="1"/>
</dbReference>
<sequence length="236" mass="26605">MNGCIINIMEMKNTKSKTNYQEKRAPSLKSWSTGEEVANSITHGIGAALSIAALVLLVVFASIQGDVWQIVSFSIYGTTLILLYLASTLYHSFTGQRLKHFFRILDHSSIYLLIAGTYTPVTLVLMRGPWGWTLFGLIWAMAIGGIVFKVFLLEKLEILSILFYVAMGWLCIIAFKPIMQMVPKGMIIWFLIGGACYTLGVVFYVWEKIPYNHAIWHLFVLGGSISHFLGFLFYLI</sequence>
<dbReference type="AlphaFoldDB" id="X1APG9"/>
<evidence type="ECO:0000256" key="6">
    <source>
        <dbReference type="SAM" id="Phobius"/>
    </source>
</evidence>
<comment type="caution">
    <text evidence="7">The sequence shown here is derived from an EMBL/GenBank/DDBJ whole genome shotgun (WGS) entry which is preliminary data.</text>
</comment>
<keyword evidence="3 6" id="KW-0812">Transmembrane</keyword>
<feature type="transmembrane region" description="Helical" evidence="6">
    <location>
        <begin position="110"/>
        <end position="126"/>
    </location>
</feature>